<proteinExistence type="predicted"/>
<dbReference type="PANTHER" id="PTHR33223">
    <property type="entry name" value="CCHC-TYPE DOMAIN-CONTAINING PROTEIN"/>
    <property type="match status" value="1"/>
</dbReference>
<feature type="region of interest" description="Disordered" evidence="1">
    <location>
        <begin position="175"/>
        <end position="299"/>
    </location>
</feature>
<organism evidence="3 4">
    <name type="scientific">Trifolium medium</name>
    <dbReference type="NCBI Taxonomy" id="97028"/>
    <lineage>
        <taxon>Eukaryota</taxon>
        <taxon>Viridiplantae</taxon>
        <taxon>Streptophyta</taxon>
        <taxon>Embryophyta</taxon>
        <taxon>Tracheophyta</taxon>
        <taxon>Spermatophyta</taxon>
        <taxon>Magnoliopsida</taxon>
        <taxon>eudicotyledons</taxon>
        <taxon>Gunneridae</taxon>
        <taxon>Pentapetalae</taxon>
        <taxon>rosids</taxon>
        <taxon>fabids</taxon>
        <taxon>Fabales</taxon>
        <taxon>Fabaceae</taxon>
        <taxon>Papilionoideae</taxon>
        <taxon>50 kb inversion clade</taxon>
        <taxon>NPAAA clade</taxon>
        <taxon>Hologalegina</taxon>
        <taxon>IRL clade</taxon>
        <taxon>Trifolieae</taxon>
        <taxon>Trifolium</taxon>
    </lineage>
</organism>
<feature type="non-terminal residue" evidence="3">
    <location>
        <position position="1"/>
    </location>
</feature>
<sequence length="299" mass="34768">VLTLKGAAMTWFKGLEDDSIESWRDLCRAFSSHLTARKRQPKTMASLSNITQGKEEFLRDYIERFTREAIEIKGAHDMLKCYIFEKGLRSDTKFKEKLGLKEPRDIQDLLSRAQNYINYEEKMLGEKPDKTKTQPRKDKRAREERGRRAPRGGYPEYTPLNTSREKVLQEFLNTEFDDAGIRPPKELRKPQNRQGYTTKRSRGSYDKRKYDSSRKYTRKSESPKRKRSPRREPSPKKRVEAVGNKEDDDSEGEKDPGKRPFVAAILNMGYQESERRRKGPKAQRSPSETQPEGTAGVTP</sequence>
<dbReference type="EMBL" id="LXQA010042757">
    <property type="protein sequence ID" value="MCI00287.1"/>
    <property type="molecule type" value="Genomic_DNA"/>
</dbReference>
<comment type="caution">
    <text evidence="3">The sequence shown here is derived from an EMBL/GenBank/DDBJ whole genome shotgun (WGS) entry which is preliminary data.</text>
</comment>
<evidence type="ECO:0000313" key="3">
    <source>
        <dbReference type="EMBL" id="MCI00287.1"/>
    </source>
</evidence>
<accession>A0A392NK62</accession>
<keyword evidence="4" id="KW-1185">Reference proteome</keyword>
<feature type="compositionally biased region" description="Basic and acidic residues" evidence="1">
    <location>
        <begin position="179"/>
        <end position="189"/>
    </location>
</feature>
<dbReference type="AlphaFoldDB" id="A0A392NK62"/>
<dbReference type="Pfam" id="PF03732">
    <property type="entry name" value="Retrotrans_gag"/>
    <property type="match status" value="1"/>
</dbReference>
<feature type="compositionally biased region" description="Basic and acidic residues" evidence="1">
    <location>
        <begin position="203"/>
        <end position="223"/>
    </location>
</feature>
<evidence type="ECO:0000259" key="2">
    <source>
        <dbReference type="Pfam" id="PF03732"/>
    </source>
</evidence>
<reference evidence="3 4" key="1">
    <citation type="journal article" date="2018" name="Front. Plant Sci.">
        <title>Red Clover (Trifolium pratense) and Zigzag Clover (T. medium) - A Picture of Genomic Similarities and Differences.</title>
        <authorList>
            <person name="Dluhosova J."/>
            <person name="Istvanek J."/>
            <person name="Nedelnik J."/>
            <person name="Repkova J."/>
        </authorList>
    </citation>
    <scope>NUCLEOTIDE SEQUENCE [LARGE SCALE GENOMIC DNA]</scope>
    <source>
        <strain evidence="4">cv. 10/8</strain>
        <tissue evidence="3">Leaf</tissue>
    </source>
</reference>
<evidence type="ECO:0000256" key="1">
    <source>
        <dbReference type="SAM" id="MobiDB-lite"/>
    </source>
</evidence>
<dbReference type="Proteomes" id="UP000265520">
    <property type="component" value="Unassembled WGS sequence"/>
</dbReference>
<dbReference type="PANTHER" id="PTHR33223:SF10">
    <property type="entry name" value="AMINOTRANSFERASE-LIKE PLANT MOBILE DOMAIN-CONTAINING PROTEIN"/>
    <property type="match status" value="1"/>
</dbReference>
<evidence type="ECO:0000313" key="4">
    <source>
        <dbReference type="Proteomes" id="UP000265520"/>
    </source>
</evidence>
<feature type="compositionally biased region" description="Basic and acidic residues" evidence="1">
    <location>
        <begin position="121"/>
        <end position="147"/>
    </location>
</feature>
<name>A0A392NK62_9FABA</name>
<feature type="region of interest" description="Disordered" evidence="1">
    <location>
        <begin position="121"/>
        <end position="163"/>
    </location>
</feature>
<feature type="compositionally biased region" description="Basic and acidic residues" evidence="1">
    <location>
        <begin position="230"/>
        <end position="245"/>
    </location>
</feature>
<feature type="domain" description="Retrotransposon gag" evidence="2">
    <location>
        <begin position="2"/>
        <end position="88"/>
    </location>
</feature>
<protein>
    <recommendedName>
        <fullName evidence="2">Retrotransposon gag domain-containing protein</fullName>
    </recommendedName>
</protein>
<dbReference type="InterPro" id="IPR005162">
    <property type="entry name" value="Retrotrans_gag_dom"/>
</dbReference>